<organism evidence="1 2">
    <name type="scientific">Cotesia glomerata</name>
    <name type="common">Lepidopteran parasitic wasp</name>
    <name type="synonym">Apanteles glomeratus</name>
    <dbReference type="NCBI Taxonomy" id="32391"/>
    <lineage>
        <taxon>Eukaryota</taxon>
        <taxon>Metazoa</taxon>
        <taxon>Ecdysozoa</taxon>
        <taxon>Arthropoda</taxon>
        <taxon>Hexapoda</taxon>
        <taxon>Insecta</taxon>
        <taxon>Pterygota</taxon>
        <taxon>Neoptera</taxon>
        <taxon>Endopterygota</taxon>
        <taxon>Hymenoptera</taxon>
        <taxon>Apocrita</taxon>
        <taxon>Ichneumonoidea</taxon>
        <taxon>Braconidae</taxon>
        <taxon>Microgastrinae</taxon>
        <taxon>Cotesia</taxon>
    </lineage>
</organism>
<dbReference type="AlphaFoldDB" id="A0AAV7J2D1"/>
<protein>
    <submittedName>
        <fullName evidence="1">Uncharacterized protein</fullName>
    </submittedName>
</protein>
<comment type="caution">
    <text evidence="1">The sequence shown here is derived from an EMBL/GenBank/DDBJ whole genome shotgun (WGS) entry which is preliminary data.</text>
</comment>
<name>A0AAV7J2D1_COTGL</name>
<reference evidence="1 2" key="1">
    <citation type="journal article" date="2021" name="J. Hered.">
        <title>A chromosome-level genome assembly of the parasitoid wasp, Cotesia glomerata (Hymenoptera: Braconidae).</title>
        <authorList>
            <person name="Pinto B.J."/>
            <person name="Weis J.J."/>
            <person name="Gamble T."/>
            <person name="Ode P.J."/>
            <person name="Paul R."/>
            <person name="Zaspel J.M."/>
        </authorList>
    </citation>
    <scope>NUCLEOTIDE SEQUENCE [LARGE SCALE GENOMIC DNA]</scope>
    <source>
        <strain evidence="1">CgM1</strain>
    </source>
</reference>
<proteinExistence type="predicted"/>
<sequence>METLFGIEEHPAVRRHDLIRKERTAQDLTLTVGYVMLPLTFRVIPDSELHCRKTRKRDSKEGSALLFFLALNSV</sequence>
<gene>
    <name evidence="1" type="ORF">KQX54_009971</name>
</gene>
<evidence type="ECO:0000313" key="2">
    <source>
        <dbReference type="Proteomes" id="UP000826195"/>
    </source>
</evidence>
<dbReference type="EMBL" id="JAHXZJ010000002">
    <property type="protein sequence ID" value="KAH0564174.1"/>
    <property type="molecule type" value="Genomic_DNA"/>
</dbReference>
<accession>A0AAV7J2D1</accession>
<evidence type="ECO:0000313" key="1">
    <source>
        <dbReference type="EMBL" id="KAH0564174.1"/>
    </source>
</evidence>
<dbReference type="Proteomes" id="UP000826195">
    <property type="component" value="Unassembled WGS sequence"/>
</dbReference>
<keyword evidence="2" id="KW-1185">Reference proteome</keyword>